<comment type="caution">
    <text evidence="2">The sequence shown here is derived from an EMBL/GenBank/DDBJ whole genome shotgun (WGS) entry which is preliminary data.</text>
</comment>
<gene>
    <name evidence="2" type="ORF">L1049_010386</name>
</gene>
<evidence type="ECO:0000256" key="1">
    <source>
        <dbReference type="SAM" id="MobiDB-lite"/>
    </source>
</evidence>
<evidence type="ECO:0000313" key="3">
    <source>
        <dbReference type="Proteomes" id="UP001415857"/>
    </source>
</evidence>
<protein>
    <submittedName>
        <fullName evidence="2">Uncharacterized protein</fullName>
    </submittedName>
</protein>
<feature type="region of interest" description="Disordered" evidence="1">
    <location>
        <begin position="144"/>
        <end position="163"/>
    </location>
</feature>
<dbReference type="EMBL" id="JBBPBK010000016">
    <property type="protein sequence ID" value="KAK9267949.1"/>
    <property type="molecule type" value="Genomic_DNA"/>
</dbReference>
<name>A0AAP0NBE2_LIQFO</name>
<accession>A0AAP0NBE2</accession>
<proteinExistence type="predicted"/>
<feature type="compositionally biased region" description="Basic and acidic residues" evidence="1">
    <location>
        <begin position="144"/>
        <end position="156"/>
    </location>
</feature>
<evidence type="ECO:0000313" key="2">
    <source>
        <dbReference type="EMBL" id="KAK9267949.1"/>
    </source>
</evidence>
<dbReference type="AlphaFoldDB" id="A0AAP0NBE2"/>
<keyword evidence="3" id="KW-1185">Reference proteome</keyword>
<dbReference type="Proteomes" id="UP001415857">
    <property type="component" value="Unassembled WGS sequence"/>
</dbReference>
<organism evidence="2 3">
    <name type="scientific">Liquidambar formosana</name>
    <name type="common">Formosan gum</name>
    <dbReference type="NCBI Taxonomy" id="63359"/>
    <lineage>
        <taxon>Eukaryota</taxon>
        <taxon>Viridiplantae</taxon>
        <taxon>Streptophyta</taxon>
        <taxon>Embryophyta</taxon>
        <taxon>Tracheophyta</taxon>
        <taxon>Spermatophyta</taxon>
        <taxon>Magnoliopsida</taxon>
        <taxon>eudicotyledons</taxon>
        <taxon>Gunneridae</taxon>
        <taxon>Pentapetalae</taxon>
        <taxon>Saxifragales</taxon>
        <taxon>Altingiaceae</taxon>
        <taxon>Liquidambar</taxon>
    </lineage>
</organism>
<sequence>MGTTHTLVYRHKESERVNGWALHSSPALQRNRNYIKDLIFQLVGVGSVGGAGGVYVCAMESMYVWGSNAEKEGFNGVGSENFPDKVMLSNNMSTYKGQNGRTVEGEGGGRVKKSLWVGSEGSNARNLSARRGVRKLKGLESGVKYERNSERSETRGELCLSED</sequence>
<reference evidence="2 3" key="1">
    <citation type="journal article" date="2024" name="Plant J.">
        <title>Genome sequences and population genomics reveal climatic adaptation and genomic divergence between two closely related sweetgum species.</title>
        <authorList>
            <person name="Xu W.Q."/>
            <person name="Ren C.Q."/>
            <person name="Zhang X.Y."/>
            <person name="Comes H.P."/>
            <person name="Liu X.H."/>
            <person name="Li Y.G."/>
            <person name="Kettle C.J."/>
            <person name="Jalonen R."/>
            <person name="Gaisberger H."/>
            <person name="Ma Y.Z."/>
            <person name="Qiu Y.X."/>
        </authorList>
    </citation>
    <scope>NUCLEOTIDE SEQUENCE [LARGE SCALE GENOMIC DNA]</scope>
    <source>
        <strain evidence="2">Hangzhou</strain>
    </source>
</reference>